<dbReference type="GO" id="GO:0003856">
    <property type="term" value="F:3-dehydroquinate synthase activity"/>
    <property type="evidence" value="ECO:0007669"/>
    <property type="project" value="InterPro"/>
</dbReference>
<dbReference type="Pfam" id="PF26558">
    <property type="entry name" value="DHQS_2nd"/>
    <property type="match status" value="1"/>
</dbReference>
<proteinExistence type="predicted"/>
<evidence type="ECO:0000259" key="3">
    <source>
        <dbReference type="Pfam" id="PF01959"/>
    </source>
</evidence>
<dbReference type="GO" id="GO:0008652">
    <property type="term" value="P:amino acid biosynthetic process"/>
    <property type="evidence" value="ECO:0007669"/>
    <property type="project" value="UniProtKB-KW"/>
</dbReference>
<dbReference type="InterPro" id="IPR056179">
    <property type="entry name" value="DHQS_C"/>
</dbReference>
<name>A0A0F9KW66_9ZZZZ</name>
<dbReference type="GO" id="GO:0016491">
    <property type="term" value="F:oxidoreductase activity"/>
    <property type="evidence" value="ECO:0007669"/>
    <property type="project" value="InterPro"/>
</dbReference>
<dbReference type="EMBL" id="LAZR01012529">
    <property type="protein sequence ID" value="KKM26363.1"/>
    <property type="molecule type" value="Genomic_DNA"/>
</dbReference>
<feature type="domain" description="3-dehydroquinate synthase C-terminal" evidence="4">
    <location>
        <begin position="172"/>
        <end position="356"/>
    </location>
</feature>
<feature type="domain" description="3-dehydroquinate synthase N-terminal" evidence="3">
    <location>
        <begin position="2"/>
        <end position="160"/>
    </location>
</feature>
<evidence type="ECO:0000256" key="1">
    <source>
        <dbReference type="ARBA" id="ARBA00022605"/>
    </source>
</evidence>
<keyword evidence="2" id="KW-0057">Aromatic amino acid biosynthesis</keyword>
<dbReference type="InterPro" id="IPR002812">
    <property type="entry name" value="DHQS"/>
</dbReference>
<evidence type="ECO:0000313" key="5">
    <source>
        <dbReference type="EMBL" id="KKM26363.1"/>
    </source>
</evidence>
<keyword evidence="1" id="KW-0028">Amino-acid biosynthesis</keyword>
<dbReference type="Pfam" id="PF01959">
    <property type="entry name" value="DHQS"/>
    <property type="match status" value="1"/>
</dbReference>
<evidence type="ECO:0008006" key="6">
    <source>
        <dbReference type="Google" id="ProtNLM"/>
    </source>
</evidence>
<dbReference type="AlphaFoldDB" id="A0A0F9KW66"/>
<gene>
    <name evidence="5" type="ORF">LCGC14_1585520</name>
</gene>
<dbReference type="InterPro" id="IPR030960">
    <property type="entry name" value="DHQS/DOIS_N"/>
</dbReference>
<dbReference type="PANTHER" id="PTHR33563">
    <property type="match status" value="1"/>
</dbReference>
<evidence type="ECO:0000256" key="2">
    <source>
        <dbReference type="ARBA" id="ARBA00023141"/>
    </source>
</evidence>
<reference evidence="5" key="1">
    <citation type="journal article" date="2015" name="Nature">
        <title>Complex archaea that bridge the gap between prokaryotes and eukaryotes.</title>
        <authorList>
            <person name="Spang A."/>
            <person name="Saw J.H."/>
            <person name="Jorgensen S.L."/>
            <person name="Zaremba-Niedzwiedzka K."/>
            <person name="Martijn J."/>
            <person name="Lind A.E."/>
            <person name="van Eijk R."/>
            <person name="Schleper C."/>
            <person name="Guy L."/>
            <person name="Ettema T.J."/>
        </authorList>
    </citation>
    <scope>NUCLEOTIDE SEQUENCE</scope>
</reference>
<comment type="caution">
    <text evidence="5">The sequence shown here is derived from an EMBL/GenBank/DDBJ whole genome shotgun (WGS) entry which is preliminary data.</text>
</comment>
<sequence length="356" mass="39904">MELVQEAFNKNILNFLVSEETFSEFDNIERVNLYSKDPQIPSQFLIYEHIANINEVKNEKNSIKRNIGFFLELKSKEDERKIIEISKTGYVDFIVVSAKDWKIIPYENLIAEMHSNDTDLIAEVENVKEAELMLKTLEIGVDGILIKLKNLNDIGDLKKLIQSDFHIELTKAKISSIQTIPESERVCIDSTSLLNVGEGFLVGSTAAGFCLIHSETFESQFVSSRPFRVNAGDVSAYLIVPNEDPDNLYRTKYLSELKGGDKVIAVTSEGDARIVSIGRIKIETRPMLRFELETVKDDKIITFACICQNAETIRLVGTDGQAKSVVDINIGDEVLVHIGPGATHFGTAIKETIIEK</sequence>
<accession>A0A0F9KW66</accession>
<dbReference type="GO" id="GO:0009073">
    <property type="term" value="P:aromatic amino acid family biosynthetic process"/>
    <property type="evidence" value="ECO:0007669"/>
    <property type="project" value="UniProtKB-KW"/>
</dbReference>
<protein>
    <recommendedName>
        <fullName evidence="6">3-dehydroquinate synthase II</fullName>
    </recommendedName>
</protein>
<organism evidence="5">
    <name type="scientific">marine sediment metagenome</name>
    <dbReference type="NCBI Taxonomy" id="412755"/>
    <lineage>
        <taxon>unclassified sequences</taxon>
        <taxon>metagenomes</taxon>
        <taxon>ecological metagenomes</taxon>
    </lineage>
</organism>
<evidence type="ECO:0000259" key="4">
    <source>
        <dbReference type="Pfam" id="PF26558"/>
    </source>
</evidence>
<dbReference type="PANTHER" id="PTHR33563:SF1">
    <property type="entry name" value="3-DEHYDROQUINATE SYNTHASE"/>
    <property type="match status" value="1"/>
</dbReference>